<keyword evidence="2" id="KW-1185">Reference proteome</keyword>
<protein>
    <submittedName>
        <fullName evidence="1">Uncharacterized protein</fullName>
    </submittedName>
</protein>
<dbReference type="EMBL" id="CM042010">
    <property type="protein sequence ID" value="KAI3782391.1"/>
    <property type="molecule type" value="Genomic_DNA"/>
</dbReference>
<reference evidence="1 2" key="2">
    <citation type="journal article" date="2022" name="Mol. Ecol. Resour.">
        <title>The genomes of chicory, endive, great burdock and yacon provide insights into Asteraceae paleo-polyploidization history and plant inulin production.</title>
        <authorList>
            <person name="Fan W."/>
            <person name="Wang S."/>
            <person name="Wang H."/>
            <person name="Wang A."/>
            <person name="Jiang F."/>
            <person name="Liu H."/>
            <person name="Zhao H."/>
            <person name="Xu D."/>
            <person name="Zhang Y."/>
        </authorList>
    </citation>
    <scope>NUCLEOTIDE SEQUENCE [LARGE SCALE GENOMIC DNA]</scope>
    <source>
        <strain evidence="2">cv. Punajuju</strain>
        <tissue evidence="1">Leaves</tissue>
    </source>
</reference>
<reference evidence="2" key="1">
    <citation type="journal article" date="2022" name="Mol. Ecol. Resour.">
        <title>The genomes of chicory, endive, great burdock and yacon provide insights into Asteraceae palaeo-polyploidization history and plant inulin production.</title>
        <authorList>
            <person name="Fan W."/>
            <person name="Wang S."/>
            <person name="Wang H."/>
            <person name="Wang A."/>
            <person name="Jiang F."/>
            <person name="Liu H."/>
            <person name="Zhao H."/>
            <person name="Xu D."/>
            <person name="Zhang Y."/>
        </authorList>
    </citation>
    <scope>NUCLEOTIDE SEQUENCE [LARGE SCALE GENOMIC DNA]</scope>
    <source>
        <strain evidence="2">cv. Punajuju</strain>
    </source>
</reference>
<evidence type="ECO:0000313" key="1">
    <source>
        <dbReference type="EMBL" id="KAI3782391.1"/>
    </source>
</evidence>
<name>A0ACB9GGP6_CICIN</name>
<evidence type="ECO:0000313" key="2">
    <source>
        <dbReference type="Proteomes" id="UP001055811"/>
    </source>
</evidence>
<accession>A0ACB9GGP6</accession>
<sequence>MEGDETERKELSEVIVHESIWMAKPSLLEQEVKPWDVLEADEGHSCGSQGSFAIAGDMRRLVVERDAVAGEASNAGEESFDRDGDEPRIGTWGSALA</sequence>
<proteinExistence type="predicted"/>
<dbReference type="Proteomes" id="UP001055811">
    <property type="component" value="Linkage Group LG02"/>
</dbReference>
<organism evidence="1 2">
    <name type="scientific">Cichorium intybus</name>
    <name type="common">Chicory</name>
    <dbReference type="NCBI Taxonomy" id="13427"/>
    <lineage>
        <taxon>Eukaryota</taxon>
        <taxon>Viridiplantae</taxon>
        <taxon>Streptophyta</taxon>
        <taxon>Embryophyta</taxon>
        <taxon>Tracheophyta</taxon>
        <taxon>Spermatophyta</taxon>
        <taxon>Magnoliopsida</taxon>
        <taxon>eudicotyledons</taxon>
        <taxon>Gunneridae</taxon>
        <taxon>Pentapetalae</taxon>
        <taxon>asterids</taxon>
        <taxon>campanulids</taxon>
        <taxon>Asterales</taxon>
        <taxon>Asteraceae</taxon>
        <taxon>Cichorioideae</taxon>
        <taxon>Cichorieae</taxon>
        <taxon>Cichoriinae</taxon>
        <taxon>Cichorium</taxon>
    </lineage>
</organism>
<comment type="caution">
    <text evidence="1">The sequence shown here is derived from an EMBL/GenBank/DDBJ whole genome shotgun (WGS) entry which is preliminary data.</text>
</comment>
<gene>
    <name evidence="1" type="ORF">L2E82_12436</name>
</gene>